<sequence>MAKGSGNPAGKQPPSRNAKPYDANNSFVKKVATKVTDFIPQRSWISKWFNTSQGSEETLDVRENPEESEFIDDAQQPPPSKRPRIRMDVTHPPGTFSIQPRGKTALNTVDSSKKQYSIQNETPEDFLEPATAGPSGIGRLVTSTPAIPADIRTVTSHRSDLNSLASSTNNGTANGLDDHSESSESTSGCSSLTPQTNRHEGPSNLLQQIYNSSFTNRKRHIDDKLTFTNHLQSPRSLFLDNNSRDTLSSRRPSFNASVMTNLIGRASPLSSPFYSGNTTFGGSNTAGLYKRGRNTFNDSSELQLKVPRRTSVEVKPSNTVEVDSSGMSQTAKKILEALEHFSSPISDAKKIPVRNADSSPLMSRKRAREEVATPSARVGLRHLTRELTVPTVPDILKLRRRQKLQDTTLAARKIVSARTDPPPPTQEYHLRTEDSDREKYHGKIKGKSKKNLEEEETVEPVNLPNIPLPISTLPNFTFTLPPPPHTITKTTTNKENTFTFASPIKVTDAGKNLQSSNHYTFSDPINAEDNASNVTLYSSSSSVTGFTGSPDHTVTSMPNFIWSSSSTAPRLKEKTKNNKDIVESAHEMKSGSVMDILCPKLNQAESNVIAQSNVGLSSKAAHTDKMTSAFDSNTDVKSARDTDSSGSVSSIATPATNWECSECLIRNSDSDKHCIACKAARPNPNDKVSTPPSTTDIVVKTKPVTKDCFGSHFKLSTNEWECTACYVRNKQNDVTCVACTAAKPENKPMMQAAAPAAVKFQKSDLMEKFKPAEGSWECSGCLLRNNANVITCPCCNTSKPTPMKVSSTKTDAVESSAQKSTPVSTEGPPTEAGNSDLMNKFKPSKDSWECPGCFVRNNNSVSTCPCCSTAKPGSVGSSSKPEQTKQTSTTNGFGDKFKKPEGAWTCDSCMLQNDAKHTECVACQAAKPGTTKSNEPASSSGSTLQFKFGMPANSGGFKFGIDKTDGQSKSDAASPLNGFKFGNVQPSSGTAQFTFGIPKDESKATTSEATKTNSTVVTSSGSSGFQFNIKATEKSNTKTAQEIKQDSSFGMVKADVSMSSSNSEQQTASNVSSAVVSSALFTFGAQKSIFSQPALNKQTQKTSLATTAAESSKLTVTSDATAINVSTTLPTSLPKPSYTSPNDVKASPIFSFGVPSSTSAATSNTSTASTTTTCLPTFAQPSLTFSDSPKTTTPQAAAAVPTFGQATTTPSPALSANLTFGENKITEAAPVVPPPSSDKPAAAAAAPSAPPAVFPIVSSSTSLFSSNDSKAPTTFGQADKLTVFAGSTNKPAPSYSAPESKIPVFSGAVESKSIFDTQETKLPVFGSGEKTATPVFNSPGQAGTVLGNRFGSSTSSILSPFGSSSSPAFGANNTNTPAFGSTTTSAIFSTTKSNESNAAPTLPAIPAFGSSQPAAQQPASGGFNFSANTISLPESIAEQFVFGRVAPSSSSIFNNDTFANTVPTNTANFTFNALKQQETPSPAFGQTSVATPMFGSNPQTQATSSFSSTSSSSAGFNFGSTAPSATPSGGFNFGGMTSTSTPTGGFNFNPPASTPTVAFDPNSRPSFNFTKGSAPTAFNAPPQSATAPRKIKKAYRRIR</sequence>
<name>E2BF18_HARSA</name>
<keyword evidence="5" id="KW-0479">Metal-binding</keyword>
<dbReference type="InParanoid" id="E2BF18"/>
<comment type="cofactor">
    <cofactor evidence="1">
        <name>Zn(2+)</name>
        <dbReference type="ChEBI" id="CHEBI:29105"/>
    </cofactor>
</comment>
<feature type="region of interest" description="Disordered" evidence="21">
    <location>
        <begin position="157"/>
        <end position="203"/>
    </location>
</feature>
<feature type="domain" description="RanBP2-type" evidence="22">
    <location>
        <begin position="844"/>
        <end position="873"/>
    </location>
</feature>
<dbReference type="PROSITE" id="PS01358">
    <property type="entry name" value="ZF_RANBP2_1"/>
    <property type="match status" value="5"/>
</dbReference>
<evidence type="ECO:0000256" key="10">
    <source>
        <dbReference type="ARBA" id="ARBA00022927"/>
    </source>
</evidence>
<feature type="compositionally biased region" description="Polar residues" evidence="21">
    <location>
        <begin position="1563"/>
        <end position="1573"/>
    </location>
</feature>
<feature type="domain" description="RanBP2-type" evidence="22">
    <location>
        <begin position="900"/>
        <end position="929"/>
    </location>
</feature>
<feature type="region of interest" description="Disordered" evidence="21">
    <location>
        <begin position="122"/>
        <end position="141"/>
    </location>
</feature>
<evidence type="ECO:0000313" key="23">
    <source>
        <dbReference type="EMBL" id="EFN85696.1"/>
    </source>
</evidence>
<dbReference type="STRING" id="610380.E2BF18"/>
<keyword evidence="13" id="KW-0906">Nuclear pore complex</keyword>
<evidence type="ECO:0000256" key="19">
    <source>
        <dbReference type="ARBA" id="ARBA00079437"/>
    </source>
</evidence>
<dbReference type="Gene3D" id="4.10.1060.10">
    <property type="entry name" value="Zinc finger, RanBP2-type"/>
    <property type="match status" value="5"/>
</dbReference>
<evidence type="ECO:0000256" key="12">
    <source>
        <dbReference type="ARBA" id="ARBA00023125"/>
    </source>
</evidence>
<dbReference type="SMART" id="SM00547">
    <property type="entry name" value="ZnF_RBZ"/>
    <property type="match status" value="5"/>
</dbReference>
<dbReference type="Proteomes" id="UP000008237">
    <property type="component" value="Unassembled WGS sequence"/>
</dbReference>
<evidence type="ECO:0000256" key="17">
    <source>
        <dbReference type="ARBA" id="ARBA00068609"/>
    </source>
</evidence>
<protein>
    <recommendedName>
        <fullName evidence="17">Nuclear pore complex protein Nup153</fullName>
    </recommendedName>
    <alternativeName>
        <fullName evidence="19">153 kDa nucleoporin</fullName>
    </alternativeName>
    <alternativeName>
        <fullName evidence="18">Nucleoporin Nup153</fullName>
    </alternativeName>
</protein>
<evidence type="ECO:0000256" key="8">
    <source>
        <dbReference type="ARBA" id="ARBA00022816"/>
    </source>
</evidence>
<dbReference type="GO" id="GO:0005643">
    <property type="term" value="C:nuclear pore"/>
    <property type="evidence" value="ECO:0007669"/>
    <property type="project" value="UniProtKB-SubCell"/>
</dbReference>
<evidence type="ECO:0000256" key="2">
    <source>
        <dbReference type="ARBA" id="ARBA00004126"/>
    </source>
</evidence>
<keyword evidence="4" id="KW-0813">Transport</keyword>
<dbReference type="GO" id="GO:0017056">
    <property type="term" value="F:structural constituent of nuclear pore"/>
    <property type="evidence" value="ECO:0007669"/>
    <property type="project" value="TreeGrafter"/>
</dbReference>
<dbReference type="Pfam" id="PF00641">
    <property type="entry name" value="Zn_ribbon_RanBP"/>
    <property type="match status" value="4"/>
</dbReference>
<evidence type="ECO:0000256" key="4">
    <source>
        <dbReference type="ARBA" id="ARBA00022448"/>
    </source>
</evidence>
<evidence type="ECO:0000256" key="6">
    <source>
        <dbReference type="ARBA" id="ARBA00022737"/>
    </source>
</evidence>
<evidence type="ECO:0000256" key="15">
    <source>
        <dbReference type="ARBA" id="ARBA00023242"/>
    </source>
</evidence>
<feature type="region of interest" description="Disordered" evidence="21">
    <location>
        <begin position="631"/>
        <end position="651"/>
    </location>
</feature>
<feature type="domain" description="RanBP2-type" evidence="22">
    <location>
        <begin position="716"/>
        <end position="745"/>
    </location>
</feature>
<dbReference type="GO" id="GO:0031965">
    <property type="term" value="C:nuclear membrane"/>
    <property type="evidence" value="ECO:0007669"/>
    <property type="project" value="UniProtKB-SubCell"/>
</dbReference>
<keyword evidence="14" id="KW-0472">Membrane</keyword>
<dbReference type="KEGG" id="hst:105182088"/>
<dbReference type="GO" id="GO:0008139">
    <property type="term" value="F:nuclear localization sequence binding"/>
    <property type="evidence" value="ECO:0007669"/>
    <property type="project" value="TreeGrafter"/>
</dbReference>
<keyword evidence="12" id="KW-0238">DNA-binding</keyword>
<proteinExistence type="inferred from homology"/>
<dbReference type="InterPro" id="IPR026054">
    <property type="entry name" value="Nucleoporin"/>
</dbReference>
<keyword evidence="6" id="KW-0677">Repeat</keyword>
<feature type="region of interest" description="Disordered" evidence="21">
    <location>
        <begin position="870"/>
        <end position="894"/>
    </location>
</feature>
<feature type="region of interest" description="Disordered" evidence="21">
    <location>
        <begin position="417"/>
        <end position="458"/>
    </location>
</feature>
<feature type="compositionally biased region" description="Basic residues" evidence="21">
    <location>
        <begin position="1589"/>
        <end position="1599"/>
    </location>
</feature>
<dbReference type="GO" id="GO:0051028">
    <property type="term" value="P:mRNA transport"/>
    <property type="evidence" value="ECO:0007669"/>
    <property type="project" value="UniProtKB-KW"/>
</dbReference>
<keyword evidence="7 20" id="KW-0863">Zinc-finger</keyword>
<dbReference type="InterPro" id="IPR001876">
    <property type="entry name" value="Znf_RanBP2"/>
</dbReference>
<keyword evidence="8" id="KW-0509">mRNA transport</keyword>
<evidence type="ECO:0000256" key="1">
    <source>
        <dbReference type="ARBA" id="ARBA00001947"/>
    </source>
</evidence>
<feature type="compositionally biased region" description="Polar residues" evidence="21">
    <location>
        <begin position="157"/>
        <end position="173"/>
    </location>
</feature>
<dbReference type="PANTHER" id="PTHR23193">
    <property type="entry name" value="NUCLEAR PORE COMPLEX PROTEIN NUP"/>
    <property type="match status" value="1"/>
</dbReference>
<feature type="compositionally biased region" description="Basic and acidic residues" evidence="21">
    <location>
        <begin position="428"/>
        <end position="441"/>
    </location>
</feature>
<dbReference type="OrthoDB" id="79830at2759"/>
<feature type="compositionally biased region" description="Polar residues" evidence="21">
    <location>
        <begin position="875"/>
        <end position="892"/>
    </location>
</feature>
<feature type="region of interest" description="Disordered" evidence="21">
    <location>
        <begin position="1561"/>
        <end position="1599"/>
    </location>
</feature>
<keyword evidence="9" id="KW-0862">Zinc</keyword>
<evidence type="ECO:0000259" key="22">
    <source>
        <dbReference type="PROSITE" id="PS50199"/>
    </source>
</evidence>
<feature type="region of interest" description="Disordered" evidence="21">
    <location>
        <begin position="50"/>
        <end position="86"/>
    </location>
</feature>
<keyword evidence="24" id="KW-1185">Reference proteome</keyword>
<evidence type="ECO:0000256" key="14">
    <source>
        <dbReference type="ARBA" id="ARBA00023136"/>
    </source>
</evidence>
<evidence type="ECO:0000256" key="5">
    <source>
        <dbReference type="ARBA" id="ARBA00022723"/>
    </source>
</evidence>
<comment type="similarity">
    <text evidence="16">Belongs to the NUP153 family.</text>
</comment>
<evidence type="ECO:0000256" key="21">
    <source>
        <dbReference type="SAM" id="MobiDB-lite"/>
    </source>
</evidence>
<evidence type="ECO:0000256" key="3">
    <source>
        <dbReference type="ARBA" id="ARBA00004567"/>
    </source>
</evidence>
<dbReference type="PROSITE" id="PS50199">
    <property type="entry name" value="ZF_RANBP2_2"/>
    <property type="match status" value="5"/>
</dbReference>
<dbReference type="OMA" id="CCNTAKP"/>
<feature type="compositionally biased region" description="Polar residues" evidence="21">
    <location>
        <begin position="801"/>
        <end position="824"/>
    </location>
</feature>
<evidence type="ECO:0000256" key="9">
    <source>
        <dbReference type="ARBA" id="ARBA00022833"/>
    </source>
</evidence>
<dbReference type="PANTHER" id="PTHR23193:SF23">
    <property type="entry name" value="NUCLEAR PORE COMPLEX PROTEIN NUP153"/>
    <property type="match status" value="1"/>
</dbReference>
<evidence type="ECO:0000256" key="20">
    <source>
        <dbReference type="PROSITE-ProRule" id="PRU00322"/>
    </source>
</evidence>
<dbReference type="GO" id="GO:0006606">
    <property type="term" value="P:protein import into nucleus"/>
    <property type="evidence" value="ECO:0007669"/>
    <property type="project" value="TreeGrafter"/>
</dbReference>
<comment type="subcellular location">
    <subcellularLocation>
        <location evidence="2">Nucleus membrane</location>
    </subcellularLocation>
    <subcellularLocation>
        <location evidence="3">Nucleus</location>
        <location evidence="3">Nuclear pore complex</location>
    </subcellularLocation>
</comment>
<dbReference type="GO" id="GO:0003677">
    <property type="term" value="F:DNA binding"/>
    <property type="evidence" value="ECO:0007669"/>
    <property type="project" value="UniProtKB-KW"/>
</dbReference>
<evidence type="ECO:0000256" key="18">
    <source>
        <dbReference type="ARBA" id="ARBA00078197"/>
    </source>
</evidence>
<reference evidence="23 24" key="1">
    <citation type="journal article" date="2010" name="Science">
        <title>Genomic comparison of the ants Camponotus floridanus and Harpegnathos saltator.</title>
        <authorList>
            <person name="Bonasio R."/>
            <person name="Zhang G."/>
            <person name="Ye C."/>
            <person name="Mutti N.S."/>
            <person name="Fang X."/>
            <person name="Qin N."/>
            <person name="Donahue G."/>
            <person name="Yang P."/>
            <person name="Li Q."/>
            <person name="Li C."/>
            <person name="Zhang P."/>
            <person name="Huang Z."/>
            <person name="Berger S.L."/>
            <person name="Reinberg D."/>
            <person name="Wang J."/>
            <person name="Liebig J."/>
        </authorList>
    </citation>
    <scope>NUCLEOTIDE SEQUENCE [LARGE SCALE GENOMIC DNA]</scope>
    <source>
        <strain evidence="23 24">R22 G/1</strain>
    </source>
</reference>
<accession>E2BF18</accession>
<evidence type="ECO:0000256" key="7">
    <source>
        <dbReference type="ARBA" id="ARBA00022771"/>
    </source>
</evidence>
<keyword evidence="11" id="KW-0811">Translocation</keyword>
<dbReference type="SUPFAM" id="SSF90209">
    <property type="entry name" value="Ran binding protein zinc finger-like"/>
    <property type="match status" value="3"/>
</dbReference>
<dbReference type="FunFam" id="4.10.1060.10:FF:000001">
    <property type="entry name" value="Nuclear pore complex protein Nup153"/>
    <property type="match status" value="1"/>
</dbReference>
<dbReference type="EMBL" id="GL447910">
    <property type="protein sequence ID" value="EFN85696.1"/>
    <property type="molecule type" value="Genomic_DNA"/>
</dbReference>
<dbReference type="PhylomeDB" id="E2BF18"/>
<feature type="region of interest" description="Disordered" evidence="21">
    <location>
        <begin position="801"/>
        <end position="838"/>
    </location>
</feature>
<dbReference type="InterPro" id="IPR036443">
    <property type="entry name" value="Znf_RanBP2_sf"/>
</dbReference>
<gene>
    <name evidence="23" type="ORF">EAI_10509</name>
</gene>
<organism evidence="24">
    <name type="scientific">Harpegnathos saltator</name>
    <name type="common">Jerdon's jumping ant</name>
    <dbReference type="NCBI Taxonomy" id="610380"/>
    <lineage>
        <taxon>Eukaryota</taxon>
        <taxon>Metazoa</taxon>
        <taxon>Ecdysozoa</taxon>
        <taxon>Arthropoda</taxon>
        <taxon>Hexapoda</taxon>
        <taxon>Insecta</taxon>
        <taxon>Pterygota</taxon>
        <taxon>Neoptera</taxon>
        <taxon>Endopterygota</taxon>
        <taxon>Hymenoptera</taxon>
        <taxon>Apocrita</taxon>
        <taxon>Aculeata</taxon>
        <taxon>Formicoidea</taxon>
        <taxon>Formicidae</taxon>
        <taxon>Ponerinae</taxon>
        <taxon>Ponerini</taxon>
        <taxon>Harpegnathos</taxon>
    </lineage>
</organism>
<feature type="domain" description="RanBP2-type" evidence="22">
    <location>
        <begin position="772"/>
        <end position="801"/>
    </location>
</feature>
<keyword evidence="10" id="KW-0653">Protein transport</keyword>
<evidence type="ECO:0000256" key="16">
    <source>
        <dbReference type="ARBA" id="ARBA00060842"/>
    </source>
</evidence>
<evidence type="ECO:0000313" key="24">
    <source>
        <dbReference type="Proteomes" id="UP000008237"/>
    </source>
</evidence>
<evidence type="ECO:0000256" key="13">
    <source>
        <dbReference type="ARBA" id="ARBA00023132"/>
    </source>
</evidence>
<dbReference type="GO" id="GO:0006405">
    <property type="term" value="P:RNA export from nucleus"/>
    <property type="evidence" value="ECO:0007669"/>
    <property type="project" value="TreeGrafter"/>
</dbReference>
<keyword evidence="15" id="KW-0539">Nucleus</keyword>
<feature type="domain" description="RanBP2-type" evidence="22">
    <location>
        <begin position="654"/>
        <end position="683"/>
    </location>
</feature>
<feature type="region of interest" description="Disordered" evidence="21">
    <location>
        <begin position="1"/>
        <end position="24"/>
    </location>
</feature>
<evidence type="ECO:0000256" key="11">
    <source>
        <dbReference type="ARBA" id="ARBA00023010"/>
    </source>
</evidence>
<dbReference type="GO" id="GO:0008270">
    <property type="term" value="F:zinc ion binding"/>
    <property type="evidence" value="ECO:0007669"/>
    <property type="project" value="UniProtKB-KW"/>
</dbReference>